<evidence type="ECO:0000256" key="1">
    <source>
        <dbReference type="ARBA" id="ARBA00022741"/>
    </source>
</evidence>
<dbReference type="InterPro" id="IPR027417">
    <property type="entry name" value="P-loop_NTPase"/>
</dbReference>
<dbReference type="InterPro" id="IPR014016">
    <property type="entry name" value="UvrD-like_ATP-bd"/>
</dbReference>
<feature type="compositionally biased region" description="Low complexity" evidence="6">
    <location>
        <begin position="917"/>
        <end position="934"/>
    </location>
</feature>
<evidence type="ECO:0000313" key="8">
    <source>
        <dbReference type="EMBL" id="MFD2024152.1"/>
    </source>
</evidence>
<reference evidence="9" key="1">
    <citation type="journal article" date="2019" name="Int. J. Syst. Evol. Microbiol.">
        <title>The Global Catalogue of Microorganisms (GCM) 10K type strain sequencing project: providing services to taxonomists for standard genome sequencing and annotation.</title>
        <authorList>
            <consortium name="The Broad Institute Genomics Platform"/>
            <consortium name="The Broad Institute Genome Sequencing Center for Infectious Disease"/>
            <person name="Wu L."/>
            <person name="Ma J."/>
        </authorList>
    </citation>
    <scope>NUCLEOTIDE SEQUENCE [LARGE SCALE GENOMIC DNA]</scope>
    <source>
        <strain evidence="9">CCM 7043</strain>
    </source>
</reference>
<keyword evidence="1 5" id="KW-0547">Nucleotide-binding</keyword>
<protein>
    <submittedName>
        <fullName evidence="8">AAA family ATPase</fullName>
    </submittedName>
</protein>
<dbReference type="Proteomes" id="UP001597338">
    <property type="component" value="Unassembled WGS sequence"/>
</dbReference>
<evidence type="ECO:0000256" key="2">
    <source>
        <dbReference type="ARBA" id="ARBA00022801"/>
    </source>
</evidence>
<organism evidence="8 9">
    <name type="scientific">Promicromonospora aerolata</name>
    <dbReference type="NCBI Taxonomy" id="195749"/>
    <lineage>
        <taxon>Bacteria</taxon>
        <taxon>Bacillati</taxon>
        <taxon>Actinomycetota</taxon>
        <taxon>Actinomycetes</taxon>
        <taxon>Micrococcales</taxon>
        <taxon>Promicromonosporaceae</taxon>
        <taxon>Promicromonospora</taxon>
    </lineage>
</organism>
<feature type="binding site" evidence="5">
    <location>
        <begin position="353"/>
        <end position="360"/>
    </location>
    <ligand>
        <name>ATP</name>
        <dbReference type="ChEBI" id="CHEBI:30616"/>
    </ligand>
</feature>
<dbReference type="InterPro" id="IPR000212">
    <property type="entry name" value="DNA_helicase_UvrD/REP"/>
</dbReference>
<feature type="region of interest" description="Disordered" evidence="6">
    <location>
        <begin position="899"/>
        <end position="934"/>
    </location>
</feature>
<keyword evidence="2 5" id="KW-0378">Hydrolase</keyword>
<dbReference type="SUPFAM" id="SSF52540">
    <property type="entry name" value="P-loop containing nucleoside triphosphate hydrolases"/>
    <property type="match status" value="1"/>
</dbReference>
<evidence type="ECO:0000313" key="9">
    <source>
        <dbReference type="Proteomes" id="UP001597338"/>
    </source>
</evidence>
<evidence type="ECO:0000256" key="4">
    <source>
        <dbReference type="ARBA" id="ARBA00022840"/>
    </source>
</evidence>
<evidence type="ECO:0000256" key="6">
    <source>
        <dbReference type="SAM" id="MobiDB-lite"/>
    </source>
</evidence>
<keyword evidence="3 5" id="KW-0347">Helicase</keyword>
<keyword evidence="9" id="KW-1185">Reference proteome</keyword>
<sequence length="934" mass="104369">MPILLDDIDLSTAAVTHKAADPKFFSSKLTGSGKKTGLLNESLLPINTATNTAYALGNDIEVKQSSTQHDITTSSIPLAPITRRALNAGGSFTLPAPHVDDRFVVDTTTSRHDDWDVLLDMTPQALMLYEDKSGDRPTRDLVIQYRMELYFFKKGLPEPERATLVSPTAGYGNHDAAVLLQWDTSPLENAREFVEEMLARAGLTGSNLDDLDEWLRAYPIYERITRLAEIWDSEAIADEVCRYIADMPASPTQDQLNMLAVQLRYLENYNVPLEAYRSIHRTLEQTFSDQVAATLSKQNLSLLMNHTLGHLEQMKPQLTVPAAPASPPALPAHLSKQQLDALTTHEPLVMTQAGAGTGKSTVILERIKYLEACGVPAGDITVLSFTNAAADNITEKNPNVGSMTIARKIIDIYALNHPTHKVSAIDTIINSIDIFYPNNQLAAQFRTRLLEVDQNKTGAFTALNTFVEIHFDAVIALLNRIQQTSLELQIIICYQRIDDMAEPAHVQSQYLIIDEVQDNSVFEFIYLLKYITKHAQSLFIVGDASQTLYEFRSANPRALNTLEGSGVFATFRLTTNYRSNQEILDFANVVLGGLETNQFANIQLQANSLVAPTADSFQQKVTLDHHEVTRLRDFVNQDLQPLVRNVVVPQYVDECLDRGEQVAFLAYSRREVAVIQEALEKKYPSRHVASLVSERVYSTDIFSKYIKLYWNDVLQVLPGNAAFVVSQGIKDNMDKLTKNAGSPNVEKAILRAISEWWIENSPTINGWVALCNQGALPHETFFDRLRDNLLSFEIQRTQKKLNINKQKNQERKRKNLETKADLVVSTIHGAKGLEFDNVVVLYKEDTTMSQDTKRMFYVAFTRAMNSQYVLSYGTAKNPPIQSSYERIVNALTERDKKNTLRAQGIDPDLLDDDSNDDAAGTGAVDDGAVVGQAD</sequence>
<dbReference type="Pfam" id="PF13245">
    <property type="entry name" value="AAA_19"/>
    <property type="match status" value="1"/>
</dbReference>
<gene>
    <name evidence="8" type="ORF">ACFSL2_01355</name>
</gene>
<accession>A0ABW4V3Z8</accession>
<dbReference type="Pfam" id="PF13538">
    <property type="entry name" value="UvrD_C_2"/>
    <property type="match status" value="1"/>
</dbReference>
<dbReference type="Gene3D" id="3.40.50.300">
    <property type="entry name" value="P-loop containing nucleotide triphosphate hydrolases"/>
    <property type="match status" value="2"/>
</dbReference>
<evidence type="ECO:0000256" key="5">
    <source>
        <dbReference type="PROSITE-ProRule" id="PRU00560"/>
    </source>
</evidence>
<proteinExistence type="predicted"/>
<dbReference type="RefSeq" id="WP_377196109.1">
    <property type="nucleotide sequence ID" value="NZ_JBHUHF010000001.1"/>
</dbReference>
<feature type="domain" description="UvrD-like helicase ATP-binding" evidence="7">
    <location>
        <begin position="332"/>
        <end position="580"/>
    </location>
</feature>
<evidence type="ECO:0000259" key="7">
    <source>
        <dbReference type="PROSITE" id="PS51198"/>
    </source>
</evidence>
<comment type="caution">
    <text evidence="8">The sequence shown here is derived from an EMBL/GenBank/DDBJ whole genome shotgun (WGS) entry which is preliminary data.</text>
</comment>
<dbReference type="PANTHER" id="PTHR11070">
    <property type="entry name" value="UVRD / RECB / PCRA DNA HELICASE FAMILY MEMBER"/>
    <property type="match status" value="1"/>
</dbReference>
<name>A0ABW4V3Z8_9MICO</name>
<dbReference type="InterPro" id="IPR027785">
    <property type="entry name" value="UvrD-like_helicase_C"/>
</dbReference>
<dbReference type="PANTHER" id="PTHR11070:SF2">
    <property type="entry name" value="ATP-DEPENDENT DNA HELICASE SRS2"/>
    <property type="match status" value="1"/>
</dbReference>
<keyword evidence="4 5" id="KW-0067">ATP-binding</keyword>
<evidence type="ECO:0000256" key="3">
    <source>
        <dbReference type="ARBA" id="ARBA00022806"/>
    </source>
</evidence>
<dbReference type="PROSITE" id="PS51198">
    <property type="entry name" value="UVRD_HELICASE_ATP_BIND"/>
    <property type="match status" value="1"/>
</dbReference>
<dbReference type="EMBL" id="JBHUHF010000001">
    <property type="protein sequence ID" value="MFD2024152.1"/>
    <property type="molecule type" value="Genomic_DNA"/>
</dbReference>